<organism evidence="13 14">
    <name type="scientific">Candidatus Ryanbacteria bacterium RIFCSPHIGHO2_01_45_13</name>
    <dbReference type="NCBI Taxonomy" id="1802112"/>
    <lineage>
        <taxon>Bacteria</taxon>
        <taxon>Candidatus Ryaniibacteriota</taxon>
    </lineage>
</organism>
<dbReference type="SMART" id="SM00662">
    <property type="entry name" value="RPOLD"/>
    <property type="match status" value="1"/>
</dbReference>
<comment type="similarity">
    <text evidence="1 11">Belongs to the RNA polymerase alpha chain family.</text>
</comment>
<keyword evidence="7 11" id="KW-0804">Transcription</keyword>
<dbReference type="InterPro" id="IPR011263">
    <property type="entry name" value="DNA-dir_RNA_pol_RpoA/D/Rpb3"/>
</dbReference>
<dbReference type="Gene3D" id="2.170.120.12">
    <property type="entry name" value="DNA-directed RNA polymerase, insert domain"/>
    <property type="match status" value="1"/>
</dbReference>
<keyword evidence="5 11" id="KW-0808">Transferase</keyword>
<dbReference type="InterPro" id="IPR011773">
    <property type="entry name" value="DNA-dir_RpoA"/>
</dbReference>
<dbReference type="GO" id="GO:0006351">
    <property type="term" value="P:DNA-templated transcription"/>
    <property type="evidence" value="ECO:0007669"/>
    <property type="project" value="UniProtKB-UniRule"/>
</dbReference>
<feature type="region of interest" description="Alpha C-terminal domain (alpha-CTD)" evidence="11">
    <location>
        <begin position="261"/>
        <end position="329"/>
    </location>
</feature>
<evidence type="ECO:0000256" key="6">
    <source>
        <dbReference type="ARBA" id="ARBA00022695"/>
    </source>
</evidence>
<dbReference type="GO" id="GO:0046983">
    <property type="term" value="F:protein dimerization activity"/>
    <property type="evidence" value="ECO:0007669"/>
    <property type="project" value="InterPro"/>
</dbReference>
<dbReference type="GO" id="GO:0005737">
    <property type="term" value="C:cytoplasm"/>
    <property type="evidence" value="ECO:0007669"/>
    <property type="project" value="UniProtKB-ARBA"/>
</dbReference>
<gene>
    <name evidence="11" type="primary">rpoA</name>
    <name evidence="13" type="ORF">A2W41_02325</name>
</gene>
<dbReference type="Gene3D" id="3.30.1360.10">
    <property type="entry name" value="RNA polymerase, RBP11-like subunit"/>
    <property type="match status" value="1"/>
</dbReference>
<dbReference type="Pfam" id="PF01000">
    <property type="entry name" value="RNA_pol_A_bac"/>
    <property type="match status" value="1"/>
</dbReference>
<name>A0A1G2FZ89_9BACT</name>
<protein>
    <recommendedName>
        <fullName evidence="3 11">DNA-directed RNA polymerase subunit alpha</fullName>
        <shortName evidence="11">RNAP subunit alpha</shortName>
        <ecNumber evidence="2 11">2.7.7.6</ecNumber>
    </recommendedName>
    <alternativeName>
        <fullName evidence="9 11">RNA polymerase subunit alpha</fullName>
    </alternativeName>
    <alternativeName>
        <fullName evidence="8 11">Transcriptase subunit alpha</fullName>
    </alternativeName>
</protein>
<dbReference type="FunFam" id="2.170.120.12:FF:000001">
    <property type="entry name" value="DNA-directed RNA polymerase subunit alpha"/>
    <property type="match status" value="1"/>
</dbReference>
<evidence type="ECO:0000256" key="1">
    <source>
        <dbReference type="ARBA" id="ARBA00007123"/>
    </source>
</evidence>
<evidence type="ECO:0000256" key="2">
    <source>
        <dbReference type="ARBA" id="ARBA00012418"/>
    </source>
</evidence>
<dbReference type="AlphaFoldDB" id="A0A1G2FZ89"/>
<keyword evidence="6 11" id="KW-0548">Nucleotidyltransferase</keyword>
<dbReference type="Gene3D" id="1.10.150.20">
    <property type="entry name" value="5' to 3' exonuclease, C-terminal subdomain"/>
    <property type="match status" value="1"/>
</dbReference>
<dbReference type="SUPFAM" id="SSF55257">
    <property type="entry name" value="RBP11-like subunits of RNA polymerase"/>
    <property type="match status" value="1"/>
</dbReference>
<dbReference type="EMBL" id="MHNI01000012">
    <property type="protein sequence ID" value="OGZ42928.1"/>
    <property type="molecule type" value="Genomic_DNA"/>
</dbReference>
<accession>A0A1G2FZ89</accession>
<comment type="function">
    <text evidence="11">DNA-dependent RNA polymerase catalyzes the transcription of DNA into RNA using the four ribonucleoside triphosphates as substrates.</text>
</comment>
<dbReference type="SUPFAM" id="SSF56553">
    <property type="entry name" value="Insert subdomain of RNA polymerase alpha subunit"/>
    <property type="match status" value="1"/>
</dbReference>
<dbReference type="InterPro" id="IPR011262">
    <property type="entry name" value="DNA-dir_RNA_pol_insert"/>
</dbReference>
<comment type="catalytic activity">
    <reaction evidence="10 11">
        <text>RNA(n) + a ribonucleoside 5'-triphosphate = RNA(n+1) + diphosphate</text>
        <dbReference type="Rhea" id="RHEA:21248"/>
        <dbReference type="Rhea" id="RHEA-COMP:14527"/>
        <dbReference type="Rhea" id="RHEA-COMP:17342"/>
        <dbReference type="ChEBI" id="CHEBI:33019"/>
        <dbReference type="ChEBI" id="CHEBI:61557"/>
        <dbReference type="ChEBI" id="CHEBI:140395"/>
        <dbReference type="EC" id="2.7.7.6"/>
    </reaction>
</comment>
<comment type="domain">
    <text evidence="11">The N-terminal domain is essential for RNAP assembly and basal transcription, whereas the C-terminal domain is involved in interaction with transcriptional regulators and with upstream promoter elements.</text>
</comment>
<dbReference type="NCBIfam" id="NF003519">
    <property type="entry name" value="PRK05182.2-5"/>
    <property type="match status" value="1"/>
</dbReference>
<dbReference type="Pfam" id="PF01193">
    <property type="entry name" value="RNA_pol_L"/>
    <property type="match status" value="1"/>
</dbReference>
<sequence length="329" mass="36284">MIIMEDTILLPKHPVISEGAENEATFTIEGLHPGYGITLGNALKRVLHSSLPGAAITGVMIEKVNHEFSTLEGVLEDVLTILLNLKQVRFRMFSNNPETVSIHVSGERKLTAKDIKCSSNVEVVNPDSHIATLTESSSTFVAELTIERGVGYVSRDVLRHEKVQASVMTLDAIFTPVRKVRYEVEHMRVGTATNYDRLRLSIQTDKSITPKEAFLSAVGILKDQLKQLESFGEVDIFEQQPEVVSGEGFTKEGGSKDTEEIDAMQTRVEDLKLSSRTVNALTKANIYTVENIVGKTADELLDHEGIGEKALTEIQRAIGNLGIILKQEE</sequence>
<dbReference type="InterPro" id="IPR036643">
    <property type="entry name" value="RNApol_insert_sf"/>
</dbReference>
<dbReference type="SUPFAM" id="SSF47789">
    <property type="entry name" value="C-terminal domain of RNA polymerase alpha subunit"/>
    <property type="match status" value="1"/>
</dbReference>
<evidence type="ECO:0000256" key="5">
    <source>
        <dbReference type="ARBA" id="ARBA00022679"/>
    </source>
</evidence>
<evidence type="ECO:0000256" key="4">
    <source>
        <dbReference type="ARBA" id="ARBA00022478"/>
    </source>
</evidence>
<evidence type="ECO:0000259" key="12">
    <source>
        <dbReference type="SMART" id="SM00662"/>
    </source>
</evidence>
<proteinExistence type="inferred from homology"/>
<dbReference type="GO" id="GO:0003899">
    <property type="term" value="F:DNA-directed RNA polymerase activity"/>
    <property type="evidence" value="ECO:0007669"/>
    <property type="project" value="UniProtKB-UniRule"/>
</dbReference>
<comment type="subunit">
    <text evidence="11">Homodimer. The RNAP catalytic core consists of 2 alpha, 1 beta, 1 beta' and 1 omega subunit. When a sigma factor is associated with the core the holoenzyme is formed, which can initiate transcription.</text>
</comment>
<evidence type="ECO:0000256" key="11">
    <source>
        <dbReference type="HAMAP-Rule" id="MF_00059"/>
    </source>
</evidence>
<evidence type="ECO:0000313" key="14">
    <source>
        <dbReference type="Proteomes" id="UP000176700"/>
    </source>
</evidence>
<evidence type="ECO:0000256" key="9">
    <source>
        <dbReference type="ARBA" id="ARBA00033070"/>
    </source>
</evidence>
<dbReference type="InterPro" id="IPR036603">
    <property type="entry name" value="RBP11-like"/>
</dbReference>
<evidence type="ECO:0000256" key="7">
    <source>
        <dbReference type="ARBA" id="ARBA00023163"/>
    </source>
</evidence>
<evidence type="ECO:0000256" key="8">
    <source>
        <dbReference type="ARBA" id="ARBA00032524"/>
    </source>
</evidence>
<dbReference type="CDD" id="cd06928">
    <property type="entry name" value="RNAP_alpha_NTD"/>
    <property type="match status" value="1"/>
</dbReference>
<feature type="domain" description="DNA-directed RNA polymerase RpoA/D/Rpb3-type" evidence="12">
    <location>
        <begin position="23"/>
        <end position="231"/>
    </location>
</feature>
<dbReference type="HAMAP" id="MF_00059">
    <property type="entry name" value="RNApol_bact_RpoA"/>
    <property type="match status" value="1"/>
</dbReference>
<dbReference type="GO" id="GO:0003677">
    <property type="term" value="F:DNA binding"/>
    <property type="evidence" value="ECO:0007669"/>
    <property type="project" value="UniProtKB-UniRule"/>
</dbReference>
<comment type="caution">
    <text evidence="13">The sequence shown here is derived from an EMBL/GenBank/DDBJ whole genome shotgun (WGS) entry which is preliminary data.</text>
</comment>
<dbReference type="Pfam" id="PF03118">
    <property type="entry name" value="RNA_pol_A_CTD"/>
    <property type="match status" value="1"/>
</dbReference>
<dbReference type="GO" id="GO:0000428">
    <property type="term" value="C:DNA-directed RNA polymerase complex"/>
    <property type="evidence" value="ECO:0007669"/>
    <property type="project" value="UniProtKB-KW"/>
</dbReference>
<evidence type="ECO:0000256" key="10">
    <source>
        <dbReference type="ARBA" id="ARBA00048552"/>
    </source>
</evidence>
<keyword evidence="4 11" id="KW-0240">DNA-directed RNA polymerase</keyword>
<dbReference type="InterPro" id="IPR011260">
    <property type="entry name" value="RNAP_asu_C"/>
</dbReference>
<evidence type="ECO:0000256" key="3">
    <source>
        <dbReference type="ARBA" id="ARBA00015972"/>
    </source>
</evidence>
<dbReference type="EC" id="2.7.7.6" evidence="2 11"/>
<reference evidence="13 14" key="1">
    <citation type="journal article" date="2016" name="Nat. Commun.">
        <title>Thousands of microbial genomes shed light on interconnected biogeochemical processes in an aquifer system.</title>
        <authorList>
            <person name="Anantharaman K."/>
            <person name="Brown C.T."/>
            <person name="Hug L.A."/>
            <person name="Sharon I."/>
            <person name="Castelle C.J."/>
            <person name="Probst A.J."/>
            <person name="Thomas B.C."/>
            <person name="Singh A."/>
            <person name="Wilkins M.J."/>
            <person name="Karaoz U."/>
            <person name="Brodie E.L."/>
            <person name="Williams K.H."/>
            <person name="Hubbard S.S."/>
            <person name="Banfield J.F."/>
        </authorList>
    </citation>
    <scope>NUCLEOTIDE SEQUENCE [LARGE SCALE GENOMIC DNA]</scope>
</reference>
<feature type="region of interest" description="Alpha N-terminal domain (alpha-NTD)" evidence="11">
    <location>
        <begin position="1"/>
        <end position="237"/>
    </location>
</feature>
<dbReference type="Proteomes" id="UP000176700">
    <property type="component" value="Unassembled WGS sequence"/>
</dbReference>
<evidence type="ECO:0000313" key="13">
    <source>
        <dbReference type="EMBL" id="OGZ42928.1"/>
    </source>
</evidence>
<dbReference type="NCBIfam" id="TIGR02027">
    <property type="entry name" value="rpoA"/>
    <property type="match status" value="1"/>
</dbReference>